<dbReference type="HOGENOM" id="CLU_040923_4_0_7"/>
<dbReference type="PANTHER" id="PTHR30157:SF0">
    <property type="entry name" value="NADPH-DEPENDENT FERRIC-CHELATE REDUCTASE"/>
    <property type="match status" value="1"/>
</dbReference>
<protein>
    <recommendedName>
        <fullName evidence="3">FAD-binding FR-type domain-containing protein</fullName>
    </recommendedName>
</protein>
<evidence type="ECO:0000256" key="1">
    <source>
        <dbReference type="ARBA" id="ARBA00035644"/>
    </source>
</evidence>
<dbReference type="GO" id="GO:0016491">
    <property type="term" value="F:oxidoreductase activity"/>
    <property type="evidence" value="ECO:0007669"/>
    <property type="project" value="InterPro"/>
</dbReference>
<dbReference type="RefSeq" id="WP_015469031.1">
    <property type="nucleotide sequence ID" value="NC_020813.1"/>
</dbReference>
<comment type="similarity">
    <text evidence="1">Belongs to the SIP oxidoreductase family.</text>
</comment>
<dbReference type="InterPro" id="IPR017927">
    <property type="entry name" value="FAD-bd_FR_type"/>
</dbReference>
<dbReference type="Pfam" id="PF04954">
    <property type="entry name" value="SIP"/>
    <property type="match status" value="1"/>
</dbReference>
<dbReference type="SUPFAM" id="SSF63380">
    <property type="entry name" value="Riboflavin synthase domain-like"/>
    <property type="match status" value="1"/>
</dbReference>
<dbReference type="InterPro" id="IPR039374">
    <property type="entry name" value="SIP_fam"/>
</dbReference>
<dbReference type="CDD" id="cd06193">
    <property type="entry name" value="siderophore_interacting"/>
    <property type="match status" value="1"/>
</dbReference>
<dbReference type="Proteomes" id="UP000012040">
    <property type="component" value="Chromosome"/>
</dbReference>
<evidence type="ECO:0000259" key="3">
    <source>
        <dbReference type="PROSITE" id="PS51384"/>
    </source>
</evidence>
<dbReference type="KEGG" id="bex:A11Q_321"/>
<feature type="region of interest" description="Disordered" evidence="2">
    <location>
        <begin position="63"/>
        <end position="84"/>
    </location>
</feature>
<dbReference type="InterPro" id="IPR013113">
    <property type="entry name" value="SIP_FAD-bd"/>
</dbReference>
<feature type="domain" description="FAD-binding FR-type" evidence="3">
    <location>
        <begin position="12"/>
        <end position="133"/>
    </location>
</feature>
<dbReference type="Gene3D" id="2.40.30.10">
    <property type="entry name" value="Translation factors"/>
    <property type="match status" value="1"/>
</dbReference>
<sequence>MDREVKTVMHSIKFRTLTVKEIKMLNPKMKEVTFTSEDLQDFVSASPDDHIKLFFPYPDEEVAQKPDLSKEATESSRPPIMRDYTPRAYNNEKQELIIDFFLHAEGAGANWARQAQVGSKLLIAGPRGSRVVPYTFDGYWLIGDESFMPSVARRLEEIPADIPVDVVLILNEEENKIALPERKNLKVQWFYKASAQIEDYVQILSEKAKPQGDYYAWVGCEKQIAMALKDVLAKNFGFNPEWVSAKGYWSK</sequence>
<dbReference type="InterPro" id="IPR017938">
    <property type="entry name" value="Riboflavin_synthase-like_b-brl"/>
</dbReference>
<name>M4V957_9BACT</name>
<dbReference type="PANTHER" id="PTHR30157">
    <property type="entry name" value="FERRIC REDUCTASE, NADPH-DEPENDENT"/>
    <property type="match status" value="1"/>
</dbReference>
<feature type="compositionally biased region" description="Basic and acidic residues" evidence="2">
    <location>
        <begin position="63"/>
        <end position="74"/>
    </location>
</feature>
<dbReference type="EMBL" id="CP003537">
    <property type="protein sequence ID" value="AGH94541.1"/>
    <property type="molecule type" value="Genomic_DNA"/>
</dbReference>
<dbReference type="InterPro" id="IPR007037">
    <property type="entry name" value="SIP_rossman_dom"/>
</dbReference>
<evidence type="ECO:0000256" key="2">
    <source>
        <dbReference type="SAM" id="MobiDB-lite"/>
    </source>
</evidence>
<proteinExistence type="inferred from homology"/>
<dbReference type="PROSITE" id="PS51384">
    <property type="entry name" value="FAD_FR"/>
    <property type="match status" value="1"/>
</dbReference>
<dbReference type="Pfam" id="PF08021">
    <property type="entry name" value="FAD_binding_9"/>
    <property type="match status" value="1"/>
</dbReference>
<dbReference type="STRING" id="1184267.A11Q_321"/>
<dbReference type="Gene3D" id="3.40.50.80">
    <property type="entry name" value="Nucleotide-binding domain of ferredoxin-NADP reductase (FNR) module"/>
    <property type="match status" value="1"/>
</dbReference>
<keyword evidence="5" id="KW-1185">Reference proteome</keyword>
<accession>M4V957</accession>
<evidence type="ECO:0000313" key="5">
    <source>
        <dbReference type="Proteomes" id="UP000012040"/>
    </source>
</evidence>
<dbReference type="PATRIC" id="fig|1184267.3.peg.323"/>
<dbReference type="OrthoDB" id="5290534at2"/>
<gene>
    <name evidence="4" type="ORF">A11Q_321</name>
</gene>
<reference evidence="4 5" key="1">
    <citation type="journal article" date="2013" name="ISME J.">
        <title>By their genes ye shall know them: genomic signatures of predatory bacteria.</title>
        <authorList>
            <person name="Pasternak Z."/>
            <person name="Pietrokovski S."/>
            <person name="Rotem O."/>
            <person name="Gophna U."/>
            <person name="Lurie-Weinberger M.N."/>
            <person name="Jurkevitch E."/>
        </authorList>
    </citation>
    <scope>NUCLEOTIDE SEQUENCE [LARGE SCALE GENOMIC DNA]</scope>
    <source>
        <strain evidence="4 5">JSS</strain>
    </source>
</reference>
<dbReference type="InterPro" id="IPR039261">
    <property type="entry name" value="FNR_nucleotide-bd"/>
</dbReference>
<dbReference type="eggNOG" id="COG2375">
    <property type="taxonomic scope" value="Bacteria"/>
</dbReference>
<evidence type="ECO:0000313" key="4">
    <source>
        <dbReference type="EMBL" id="AGH94541.1"/>
    </source>
</evidence>
<dbReference type="AlphaFoldDB" id="M4V957"/>
<organism evidence="4 5">
    <name type="scientific">Pseudobdellovibrio exovorus JSS</name>
    <dbReference type="NCBI Taxonomy" id="1184267"/>
    <lineage>
        <taxon>Bacteria</taxon>
        <taxon>Pseudomonadati</taxon>
        <taxon>Bdellovibrionota</taxon>
        <taxon>Bdellovibrionia</taxon>
        <taxon>Bdellovibrionales</taxon>
        <taxon>Pseudobdellovibrionaceae</taxon>
        <taxon>Pseudobdellovibrio</taxon>
    </lineage>
</organism>